<comment type="caution">
    <text evidence="1">The sequence shown here is derived from an EMBL/GenBank/DDBJ whole genome shotgun (WGS) entry which is preliminary data.</text>
</comment>
<protein>
    <submittedName>
        <fullName evidence="1">Uncharacterized protein</fullName>
    </submittedName>
</protein>
<dbReference type="EMBL" id="BOMM01000099">
    <property type="protein sequence ID" value="GIE16778.1"/>
    <property type="molecule type" value="Genomic_DNA"/>
</dbReference>
<evidence type="ECO:0000313" key="2">
    <source>
        <dbReference type="Proteomes" id="UP000598174"/>
    </source>
</evidence>
<dbReference type="AlphaFoldDB" id="A0A919J9T2"/>
<organism evidence="1 2">
    <name type="scientific">Paractinoplanes ferrugineus</name>
    <dbReference type="NCBI Taxonomy" id="113564"/>
    <lineage>
        <taxon>Bacteria</taxon>
        <taxon>Bacillati</taxon>
        <taxon>Actinomycetota</taxon>
        <taxon>Actinomycetes</taxon>
        <taxon>Micromonosporales</taxon>
        <taxon>Micromonosporaceae</taxon>
        <taxon>Paractinoplanes</taxon>
    </lineage>
</organism>
<gene>
    <name evidence="1" type="ORF">Afe05nite_86180</name>
</gene>
<proteinExistence type="predicted"/>
<name>A0A919J9T2_9ACTN</name>
<dbReference type="RefSeq" id="WP_203823098.1">
    <property type="nucleotide sequence ID" value="NZ_BAAABP010000020.1"/>
</dbReference>
<dbReference type="Proteomes" id="UP000598174">
    <property type="component" value="Unassembled WGS sequence"/>
</dbReference>
<evidence type="ECO:0000313" key="1">
    <source>
        <dbReference type="EMBL" id="GIE16778.1"/>
    </source>
</evidence>
<reference evidence="1" key="1">
    <citation type="submission" date="2021-01" db="EMBL/GenBank/DDBJ databases">
        <title>Whole genome shotgun sequence of Actinoplanes ferrugineus NBRC 15555.</title>
        <authorList>
            <person name="Komaki H."/>
            <person name="Tamura T."/>
        </authorList>
    </citation>
    <scope>NUCLEOTIDE SEQUENCE</scope>
    <source>
        <strain evidence="1">NBRC 15555</strain>
    </source>
</reference>
<keyword evidence="2" id="KW-1185">Reference proteome</keyword>
<sequence length="240" mass="26621">MTTLRHGYTLHDLHELAKSATGAAGLSVTDYRERFDEAWSAIVEHLFTAEEAPTGRDLWYAGLNAIRDAWTTTRRHHGAPSADSYRGALGSSVRYQQFWADTKVTPDHSSAVIDRYAAFQIWPELANIHQQTLLAHAATSDISGTAKALGVSVKVARGRLSRARAAFRALWHEHETPPPFWHRTHRSADVADLAPCGTPSAWARHKRRGEPVDQACIEANRAYMRRWSRTAGATSSLVAS</sequence>
<accession>A0A919J9T2</accession>